<accession>A0A5N6ZKP1</accession>
<sequence length="124" mass="14057">MRHDSLFPRCHCSIHDTEGGWCGLRGFAVNGLQSSMLRAWRALCSTSCYLILAFGVWWRTRLLVSYVAQSLLFELALWTEALRGDVGGGLFVSSKRFLFDSVSQVELQHIKIIVLFRLCSAWSV</sequence>
<evidence type="ECO:0000313" key="1">
    <source>
        <dbReference type="EMBL" id="KAE8356720.1"/>
    </source>
</evidence>
<reference evidence="2" key="1">
    <citation type="submission" date="2019-04" db="EMBL/GenBank/DDBJ databases">
        <title>Friends and foes A comparative genomics studyof 23 Aspergillus species from section Flavi.</title>
        <authorList>
            <consortium name="DOE Joint Genome Institute"/>
            <person name="Kjaerbolling I."/>
            <person name="Vesth T."/>
            <person name="Frisvad J.C."/>
            <person name="Nybo J.L."/>
            <person name="Theobald S."/>
            <person name="Kildgaard S."/>
            <person name="Isbrandt T."/>
            <person name="Kuo A."/>
            <person name="Sato A."/>
            <person name="Lyhne E.K."/>
            <person name="Kogle M.E."/>
            <person name="Wiebenga A."/>
            <person name="Kun R.S."/>
            <person name="Lubbers R.J."/>
            <person name="Makela M.R."/>
            <person name="Barry K."/>
            <person name="Chovatia M."/>
            <person name="Clum A."/>
            <person name="Daum C."/>
            <person name="Haridas S."/>
            <person name="He G."/>
            <person name="LaButti K."/>
            <person name="Lipzen A."/>
            <person name="Mondo S."/>
            <person name="Riley R."/>
            <person name="Salamov A."/>
            <person name="Simmons B.A."/>
            <person name="Magnuson J.K."/>
            <person name="Henrissat B."/>
            <person name="Mortensen U.H."/>
            <person name="Larsen T.O."/>
            <person name="Devries R.P."/>
            <person name="Grigoriev I.V."/>
            <person name="Machida M."/>
            <person name="Baker S.E."/>
            <person name="Andersen M.R."/>
        </authorList>
    </citation>
    <scope>NUCLEOTIDE SEQUENCE [LARGE SCALE GENOMIC DNA]</scope>
    <source>
        <strain evidence="2">CBS 553.77</strain>
    </source>
</reference>
<organism evidence="1 2">
    <name type="scientific">Aspergillus coremiiformis</name>
    <dbReference type="NCBI Taxonomy" id="138285"/>
    <lineage>
        <taxon>Eukaryota</taxon>
        <taxon>Fungi</taxon>
        <taxon>Dikarya</taxon>
        <taxon>Ascomycota</taxon>
        <taxon>Pezizomycotina</taxon>
        <taxon>Eurotiomycetes</taxon>
        <taxon>Eurotiomycetidae</taxon>
        <taxon>Eurotiales</taxon>
        <taxon>Aspergillaceae</taxon>
        <taxon>Aspergillus</taxon>
        <taxon>Aspergillus subgen. Circumdati</taxon>
    </lineage>
</organism>
<dbReference type="EMBL" id="ML739035">
    <property type="protein sequence ID" value="KAE8356720.1"/>
    <property type="molecule type" value="Genomic_DNA"/>
</dbReference>
<keyword evidence="2" id="KW-1185">Reference proteome</keyword>
<evidence type="ECO:0000313" key="2">
    <source>
        <dbReference type="Proteomes" id="UP000327118"/>
    </source>
</evidence>
<dbReference type="AlphaFoldDB" id="A0A5N6ZKP1"/>
<gene>
    <name evidence="1" type="ORF">BDV28DRAFT_126450</name>
</gene>
<proteinExistence type="predicted"/>
<name>A0A5N6ZKP1_9EURO</name>
<dbReference type="Proteomes" id="UP000327118">
    <property type="component" value="Unassembled WGS sequence"/>
</dbReference>
<protein>
    <submittedName>
        <fullName evidence="1">Uncharacterized protein</fullName>
    </submittedName>
</protein>